<evidence type="ECO:0000256" key="12">
    <source>
        <dbReference type="ARBA" id="ARBA00023136"/>
    </source>
</evidence>
<evidence type="ECO:0000256" key="8">
    <source>
        <dbReference type="ARBA" id="ARBA00022801"/>
    </source>
</evidence>
<dbReference type="GO" id="GO:0006508">
    <property type="term" value="P:proteolysis"/>
    <property type="evidence" value="ECO:0007669"/>
    <property type="project" value="UniProtKB-KW"/>
</dbReference>
<comment type="subcellular location">
    <subcellularLocation>
        <location evidence="2">Cell membrane</location>
        <topology evidence="2">Multi-pass membrane protein</topology>
    </subcellularLocation>
</comment>
<proteinExistence type="inferred from homology"/>
<feature type="transmembrane region" description="Helical" evidence="13">
    <location>
        <begin position="83"/>
        <end position="109"/>
    </location>
</feature>
<keyword evidence="6 13" id="KW-0812">Transmembrane</keyword>
<sequence length="207" mass="22677">MVILQYINTFDREELKDILAAVLILTAAFSLIYYRDIAFPRTAVGYSILFGLALLTVLTAFLMHEMAHRYVAKRLGGYGRFRIWLLGAMLALVTSALGLLFAAPGAVYISGIYSPEANGKVSLAGPATNMILAGIFYVVYAVLSPFTSYAFLFGFVGALNSWYAVFNLLPIPPLDGSKVLRWDRAIFIIAISVAVMLNIPGIYFGII</sequence>
<name>T1CJL5_9ZZZZ</name>
<reference evidence="14" key="1">
    <citation type="submission" date="2013-08" db="EMBL/GenBank/DDBJ databases">
        <authorList>
            <person name="Mendez C."/>
            <person name="Richter M."/>
            <person name="Ferrer M."/>
            <person name="Sanchez J."/>
        </authorList>
    </citation>
    <scope>NUCLEOTIDE SEQUENCE</scope>
</reference>
<evidence type="ECO:0000256" key="1">
    <source>
        <dbReference type="ARBA" id="ARBA00001947"/>
    </source>
</evidence>
<dbReference type="GO" id="GO:0005886">
    <property type="term" value="C:plasma membrane"/>
    <property type="evidence" value="ECO:0007669"/>
    <property type="project" value="UniProtKB-SubCell"/>
</dbReference>
<evidence type="ECO:0000256" key="13">
    <source>
        <dbReference type="SAM" id="Phobius"/>
    </source>
</evidence>
<dbReference type="CDD" id="cd06158">
    <property type="entry name" value="S2P-M50_like_1"/>
    <property type="match status" value="1"/>
</dbReference>
<evidence type="ECO:0000256" key="5">
    <source>
        <dbReference type="ARBA" id="ARBA00022670"/>
    </source>
</evidence>
<dbReference type="EMBL" id="AUZY01003845">
    <property type="protein sequence ID" value="EQD67104.1"/>
    <property type="molecule type" value="Genomic_DNA"/>
</dbReference>
<keyword evidence="12 13" id="KW-0472">Membrane</keyword>
<feature type="transmembrane region" description="Helical" evidence="13">
    <location>
        <begin position="149"/>
        <end position="169"/>
    </location>
</feature>
<evidence type="ECO:0000256" key="11">
    <source>
        <dbReference type="ARBA" id="ARBA00023049"/>
    </source>
</evidence>
<evidence type="ECO:0000256" key="4">
    <source>
        <dbReference type="ARBA" id="ARBA00022475"/>
    </source>
</evidence>
<evidence type="ECO:0000313" key="14">
    <source>
        <dbReference type="EMBL" id="EQD67104.1"/>
    </source>
</evidence>
<feature type="transmembrane region" description="Helical" evidence="13">
    <location>
        <begin position="185"/>
        <end position="206"/>
    </location>
</feature>
<feature type="transmembrane region" description="Helical" evidence="13">
    <location>
        <begin position="43"/>
        <end position="63"/>
    </location>
</feature>
<evidence type="ECO:0000256" key="10">
    <source>
        <dbReference type="ARBA" id="ARBA00022989"/>
    </source>
</evidence>
<keyword evidence="4" id="KW-1003">Cell membrane</keyword>
<evidence type="ECO:0000256" key="9">
    <source>
        <dbReference type="ARBA" id="ARBA00022833"/>
    </source>
</evidence>
<dbReference type="InterPro" id="IPR052348">
    <property type="entry name" value="Metallopeptidase_M50B"/>
</dbReference>
<evidence type="ECO:0000256" key="7">
    <source>
        <dbReference type="ARBA" id="ARBA00022723"/>
    </source>
</evidence>
<dbReference type="AlphaFoldDB" id="T1CJL5"/>
<evidence type="ECO:0000256" key="6">
    <source>
        <dbReference type="ARBA" id="ARBA00022692"/>
    </source>
</evidence>
<accession>T1CJL5</accession>
<feature type="transmembrane region" description="Helical" evidence="13">
    <location>
        <begin position="121"/>
        <end position="143"/>
    </location>
</feature>
<feature type="transmembrane region" description="Helical" evidence="13">
    <location>
        <begin position="18"/>
        <end position="34"/>
    </location>
</feature>
<reference evidence="14" key="2">
    <citation type="journal article" date="2014" name="ISME J.">
        <title>Microbial stratification in low pH oxic and suboxic macroscopic growths along an acid mine drainage.</title>
        <authorList>
            <person name="Mendez-Garcia C."/>
            <person name="Mesa V."/>
            <person name="Sprenger R.R."/>
            <person name="Richter M."/>
            <person name="Diez M.S."/>
            <person name="Solano J."/>
            <person name="Bargiela R."/>
            <person name="Golyshina O.V."/>
            <person name="Manteca A."/>
            <person name="Ramos J.L."/>
            <person name="Gallego J.R."/>
            <person name="Llorente I."/>
            <person name="Martins Dos Santos V.A."/>
            <person name="Jensen O.N."/>
            <person name="Pelaez A.I."/>
            <person name="Sanchez J."/>
            <person name="Ferrer M."/>
        </authorList>
    </citation>
    <scope>NUCLEOTIDE SEQUENCE</scope>
</reference>
<dbReference type="PANTHER" id="PTHR35864:SF1">
    <property type="entry name" value="ZINC METALLOPROTEASE YWHC-RELATED"/>
    <property type="match status" value="1"/>
</dbReference>
<comment type="caution">
    <text evidence="14">The sequence shown here is derived from an EMBL/GenBank/DDBJ whole genome shotgun (WGS) entry which is preliminary data.</text>
</comment>
<keyword evidence="11" id="KW-0482">Metalloprotease</keyword>
<dbReference type="PANTHER" id="PTHR35864">
    <property type="entry name" value="ZINC METALLOPROTEASE MJ0611-RELATED"/>
    <property type="match status" value="1"/>
</dbReference>
<organism evidence="14">
    <name type="scientific">mine drainage metagenome</name>
    <dbReference type="NCBI Taxonomy" id="410659"/>
    <lineage>
        <taxon>unclassified sequences</taxon>
        <taxon>metagenomes</taxon>
        <taxon>ecological metagenomes</taxon>
    </lineage>
</organism>
<dbReference type="GO" id="GO:0046872">
    <property type="term" value="F:metal ion binding"/>
    <property type="evidence" value="ECO:0007669"/>
    <property type="project" value="UniProtKB-KW"/>
</dbReference>
<dbReference type="EC" id="3.4.24.-" evidence="14"/>
<keyword evidence="9" id="KW-0862">Zinc</keyword>
<keyword evidence="10 13" id="KW-1133">Transmembrane helix</keyword>
<comment type="cofactor">
    <cofactor evidence="1">
        <name>Zn(2+)</name>
        <dbReference type="ChEBI" id="CHEBI:29105"/>
    </cofactor>
</comment>
<evidence type="ECO:0000256" key="3">
    <source>
        <dbReference type="ARBA" id="ARBA00007931"/>
    </source>
</evidence>
<dbReference type="InterPro" id="IPR044537">
    <property type="entry name" value="Rip2-like"/>
</dbReference>
<protein>
    <submittedName>
        <fullName evidence="14">Membrane protein containing Peptidase M50 domain protein</fullName>
        <ecNumber evidence="14">3.4.24.-</ecNumber>
    </submittedName>
</protein>
<evidence type="ECO:0000256" key="2">
    <source>
        <dbReference type="ARBA" id="ARBA00004651"/>
    </source>
</evidence>
<keyword evidence="8 14" id="KW-0378">Hydrolase</keyword>
<keyword evidence="7" id="KW-0479">Metal-binding</keyword>
<keyword evidence="5" id="KW-0645">Protease</keyword>
<gene>
    <name evidence="14" type="ORF">B1B_06040</name>
</gene>
<dbReference type="GO" id="GO:0008237">
    <property type="term" value="F:metallopeptidase activity"/>
    <property type="evidence" value="ECO:0007669"/>
    <property type="project" value="UniProtKB-KW"/>
</dbReference>
<comment type="similarity">
    <text evidence="3">Belongs to the peptidase M50B family.</text>
</comment>